<name>A0A9N9DSM7_9GLOM</name>
<organism evidence="1 2">
    <name type="scientific">Cetraspora pellucida</name>
    <dbReference type="NCBI Taxonomy" id="1433469"/>
    <lineage>
        <taxon>Eukaryota</taxon>
        <taxon>Fungi</taxon>
        <taxon>Fungi incertae sedis</taxon>
        <taxon>Mucoromycota</taxon>
        <taxon>Glomeromycotina</taxon>
        <taxon>Glomeromycetes</taxon>
        <taxon>Diversisporales</taxon>
        <taxon>Gigasporaceae</taxon>
        <taxon>Cetraspora</taxon>
    </lineage>
</organism>
<dbReference type="AlphaFoldDB" id="A0A9N9DSM7"/>
<dbReference type="EMBL" id="CAJVQA010006794">
    <property type="protein sequence ID" value="CAG8646653.1"/>
    <property type="molecule type" value="Genomic_DNA"/>
</dbReference>
<reference evidence="1" key="1">
    <citation type="submission" date="2021-06" db="EMBL/GenBank/DDBJ databases">
        <authorList>
            <person name="Kallberg Y."/>
            <person name="Tangrot J."/>
            <person name="Rosling A."/>
        </authorList>
    </citation>
    <scope>NUCLEOTIDE SEQUENCE</scope>
    <source>
        <strain evidence="1">FL966</strain>
    </source>
</reference>
<dbReference type="Proteomes" id="UP000789759">
    <property type="component" value="Unassembled WGS sequence"/>
</dbReference>
<evidence type="ECO:0000313" key="2">
    <source>
        <dbReference type="Proteomes" id="UP000789759"/>
    </source>
</evidence>
<sequence length="47" mass="5427">MKVDNTGCSYITQTIEHLALKCKTSKQIWEQSYKLLKNNEIENPPTS</sequence>
<feature type="non-terminal residue" evidence="1">
    <location>
        <position position="47"/>
    </location>
</feature>
<keyword evidence="2" id="KW-1185">Reference proteome</keyword>
<evidence type="ECO:0000313" key="1">
    <source>
        <dbReference type="EMBL" id="CAG8646653.1"/>
    </source>
</evidence>
<comment type="caution">
    <text evidence="1">The sequence shown here is derived from an EMBL/GenBank/DDBJ whole genome shotgun (WGS) entry which is preliminary data.</text>
</comment>
<gene>
    <name evidence="1" type="ORF">CPELLU_LOCUS9126</name>
</gene>
<accession>A0A9N9DSM7</accession>
<proteinExistence type="predicted"/>
<protein>
    <submittedName>
        <fullName evidence="1">16385_t:CDS:1</fullName>
    </submittedName>
</protein>